<evidence type="ECO:0000256" key="4">
    <source>
        <dbReference type="ARBA" id="ARBA00022499"/>
    </source>
</evidence>
<dbReference type="InterPro" id="IPR038269">
    <property type="entry name" value="SCAN_sf"/>
</dbReference>
<dbReference type="FunFam" id="3.30.160.60:FF:000771">
    <property type="entry name" value="zinc finger protein 648"/>
    <property type="match status" value="1"/>
</dbReference>
<keyword evidence="13" id="KW-0539">Nucleus</keyword>
<feature type="domain" description="C2H2-type" evidence="16">
    <location>
        <begin position="678"/>
        <end position="705"/>
    </location>
</feature>
<dbReference type="GO" id="GO:0005634">
    <property type="term" value="C:nucleus"/>
    <property type="evidence" value="ECO:0007669"/>
    <property type="project" value="UniProtKB-SubCell"/>
</dbReference>
<dbReference type="FunFam" id="3.30.160.60:FF:000671">
    <property type="entry name" value="Zinc finger protein 26"/>
    <property type="match status" value="1"/>
</dbReference>
<organism evidence="19 20">
    <name type="scientific">Alligator mississippiensis</name>
    <name type="common">American alligator</name>
    <dbReference type="NCBI Taxonomy" id="8496"/>
    <lineage>
        <taxon>Eukaryota</taxon>
        <taxon>Metazoa</taxon>
        <taxon>Chordata</taxon>
        <taxon>Craniata</taxon>
        <taxon>Vertebrata</taxon>
        <taxon>Euteleostomi</taxon>
        <taxon>Archelosauria</taxon>
        <taxon>Archosauria</taxon>
        <taxon>Crocodylia</taxon>
        <taxon>Alligatoridae</taxon>
        <taxon>Alligatorinae</taxon>
        <taxon>Alligator</taxon>
    </lineage>
</organism>
<reference evidence="19 20" key="1">
    <citation type="journal article" date="2012" name="Genome Biol.">
        <title>Sequencing three crocodilian genomes to illuminate the evolution of archosaurs and amniotes.</title>
        <authorList>
            <person name="St John J.A."/>
            <person name="Braun E.L."/>
            <person name="Isberg S.R."/>
            <person name="Miles L.G."/>
            <person name="Chong A.Y."/>
            <person name="Gongora J."/>
            <person name="Dalzell P."/>
            <person name="Moran C."/>
            <person name="Bed'hom B."/>
            <person name="Abzhanov A."/>
            <person name="Burgess S.C."/>
            <person name="Cooksey A.M."/>
            <person name="Castoe T.A."/>
            <person name="Crawford N.G."/>
            <person name="Densmore L.D."/>
            <person name="Drew J.C."/>
            <person name="Edwards S.V."/>
            <person name="Faircloth B.C."/>
            <person name="Fujita M.K."/>
            <person name="Greenwold M.J."/>
            <person name="Hoffmann F.G."/>
            <person name="Howard J.M."/>
            <person name="Iguchi T."/>
            <person name="Janes D.E."/>
            <person name="Khan S.Y."/>
            <person name="Kohno S."/>
            <person name="de Koning A.J."/>
            <person name="Lance S.L."/>
            <person name="McCarthy F.M."/>
            <person name="McCormack J.E."/>
            <person name="Merchant M.E."/>
            <person name="Peterson D.G."/>
            <person name="Pollock D.D."/>
            <person name="Pourmand N."/>
            <person name="Raney B.J."/>
            <person name="Roessler K.A."/>
            <person name="Sanford J.R."/>
            <person name="Sawyer R.H."/>
            <person name="Schmidt C.J."/>
            <person name="Triplett E.W."/>
            <person name="Tuberville T.D."/>
            <person name="Venegas-Anaya M."/>
            <person name="Howard J.T."/>
            <person name="Jarvis E.D."/>
            <person name="Guillette L.J.Jr."/>
            <person name="Glenn T.C."/>
            <person name="Green R.E."/>
            <person name="Ray D.A."/>
        </authorList>
    </citation>
    <scope>NUCLEOTIDE SEQUENCE [LARGE SCALE GENOMIC DNA]</scope>
    <source>
        <strain evidence="19">KSC_2009_1</strain>
    </source>
</reference>
<comment type="function">
    <text evidence="1">May be involved in transcriptional regulation.</text>
</comment>
<evidence type="ECO:0000256" key="11">
    <source>
        <dbReference type="ARBA" id="ARBA00023125"/>
    </source>
</evidence>
<dbReference type="SMART" id="SM00349">
    <property type="entry name" value="KRAB"/>
    <property type="match status" value="1"/>
</dbReference>
<evidence type="ECO:0000259" key="17">
    <source>
        <dbReference type="PROSITE" id="PS50804"/>
    </source>
</evidence>
<feature type="region of interest" description="Disordered" evidence="15">
    <location>
        <begin position="237"/>
        <end position="340"/>
    </location>
</feature>
<evidence type="ECO:0000256" key="14">
    <source>
        <dbReference type="PROSITE-ProRule" id="PRU00042"/>
    </source>
</evidence>
<dbReference type="Pfam" id="PF02023">
    <property type="entry name" value="SCAN"/>
    <property type="match status" value="1"/>
</dbReference>
<keyword evidence="6" id="KW-0677">Repeat</keyword>
<dbReference type="InterPro" id="IPR001909">
    <property type="entry name" value="KRAB"/>
</dbReference>
<dbReference type="Gene3D" id="3.30.160.60">
    <property type="entry name" value="Classic Zinc Finger"/>
    <property type="match status" value="11"/>
</dbReference>
<dbReference type="FunFam" id="3.30.160.60:FF:000770">
    <property type="entry name" value="zinc finger protein 16"/>
    <property type="match status" value="2"/>
</dbReference>
<feature type="compositionally biased region" description="Basic and acidic residues" evidence="15">
    <location>
        <begin position="80"/>
        <end position="99"/>
    </location>
</feature>
<feature type="region of interest" description="Disordered" evidence="15">
    <location>
        <begin position="73"/>
        <end position="99"/>
    </location>
</feature>
<protein>
    <recommendedName>
        <fullName evidence="21">Zinc finger protein 436-like</fullName>
    </recommendedName>
</protein>
<feature type="domain" description="C2H2-type" evidence="16">
    <location>
        <begin position="648"/>
        <end position="677"/>
    </location>
</feature>
<name>A0A151MVW7_ALLMI</name>
<keyword evidence="5" id="KW-0479">Metal-binding</keyword>
<feature type="domain" description="C2H2-type" evidence="16">
    <location>
        <begin position="533"/>
        <end position="560"/>
    </location>
</feature>
<sequence length="843" mass="94837">MLQVTVHAKVKDVASDKMVPIGVLWEALDPWPEQPQPYPMDIPQEQTGWGETPGAQDELPDVPHQLELGHSSARGSCTRVQEDAPKEKTWPAGPKHEQQETLAPAMVSPELALGDEVPTPETWRRRFRGLHYQAAAGPQEVCSRLQELCQRWLEPQRRSKEQMLELVVLEQFLAILPREMQSWEWGHGVETCAEAVTLADGFQLGQAEDETLQVTVHMKVEDVALAKMAPTGTLWDPLDSCLEQPQPHPVDMPQQEMGWGETPGPQDKLPHISKEEPPLQPESGPPETEKPWDTLADESSWASCPRQDPSSGAANAAIPSKAEEQPYEEGPVIPELQRTSPEVLGERGSLTPELDQLQKGQDRPLEVDLPRIPASPGHQEFAFPPCTPGSNSFARSLLVFMSSPVPEMASMAAAAQTQRRLTFDDVAVYFTRKEWALLDDGDKALYRDQMLRNYQALVNLDSSGMEETDSSAEEGSEGSLPCPEPSPDTAGAGTDSRAEEHPHQALSANVEPLRMFPETPTLPETARTEEKPNQCPECGKRFSRIQSLVTHRMIHSGERPHHCAQCGKRFVTHSHLVRHQRVHMVAEPVYRCADCGKTFTQPTYLARHRHRHLHAGVKPHKCAECGKAFAELYQLARHQFVHSEEKPHQCTQCGKTFTRASYLARHRHRHLHSGTKPHQCAECGKRFSSLESLIGHRKIHSGERPHSCADCGKSFIYPSDLFWHQRVHTGERPHHCGDCERSFVYRSDLIRHQRVHTGERPYSCGECGKSFNCRSELLTHQHVHTGERPHQCGACGRSFVYRSDLVRHQRLHTGERPHGCKECGKSFARLSHLTQHQLTHMQK</sequence>
<keyword evidence="11" id="KW-0238">DNA-binding</keyword>
<feature type="domain" description="C2H2-type" evidence="16">
    <location>
        <begin position="590"/>
        <end position="619"/>
    </location>
</feature>
<dbReference type="Gene3D" id="1.10.4020.10">
    <property type="entry name" value="DNA breaking-rejoining enzymes"/>
    <property type="match status" value="1"/>
</dbReference>
<dbReference type="FunFam" id="3.30.160.60:FF:000690">
    <property type="entry name" value="Zinc finger protein 354C"/>
    <property type="match status" value="1"/>
</dbReference>
<feature type="domain" description="C2H2-type" evidence="16">
    <location>
        <begin position="706"/>
        <end position="733"/>
    </location>
</feature>
<feature type="domain" description="SCAN box" evidence="17">
    <location>
        <begin position="124"/>
        <end position="203"/>
    </location>
</feature>
<dbReference type="FunFam" id="3.30.160.60:FF:002343">
    <property type="entry name" value="Zinc finger protein 33A"/>
    <property type="match status" value="1"/>
</dbReference>
<dbReference type="SUPFAM" id="SSF109640">
    <property type="entry name" value="KRAB domain (Kruppel-associated box)"/>
    <property type="match status" value="1"/>
</dbReference>
<feature type="domain" description="C2H2-type" evidence="16">
    <location>
        <begin position="818"/>
        <end position="843"/>
    </location>
</feature>
<dbReference type="Pfam" id="PF13912">
    <property type="entry name" value="zf-C2H2_6"/>
    <property type="match status" value="2"/>
</dbReference>
<feature type="region of interest" description="Disordered" evidence="15">
    <location>
        <begin position="367"/>
        <end position="386"/>
    </location>
</feature>
<dbReference type="Proteomes" id="UP000050525">
    <property type="component" value="Unassembled WGS sequence"/>
</dbReference>
<proteinExistence type="inferred from homology"/>
<feature type="domain" description="C2H2-type" evidence="16">
    <location>
        <begin position="561"/>
        <end position="588"/>
    </location>
</feature>
<keyword evidence="10" id="KW-0805">Transcription regulation</keyword>
<dbReference type="AlphaFoldDB" id="A0A151MVW7"/>
<keyword evidence="9" id="KW-0832">Ubl conjugation</keyword>
<evidence type="ECO:0000256" key="12">
    <source>
        <dbReference type="ARBA" id="ARBA00023163"/>
    </source>
</evidence>
<gene>
    <name evidence="19" type="ORF">Y1Q_0000810</name>
</gene>
<feature type="domain" description="C2H2-type" evidence="16">
    <location>
        <begin position="734"/>
        <end position="761"/>
    </location>
</feature>
<dbReference type="Pfam" id="PF00096">
    <property type="entry name" value="zf-C2H2"/>
    <property type="match status" value="8"/>
</dbReference>
<dbReference type="PROSITE" id="PS50804">
    <property type="entry name" value="SCAN_BOX"/>
    <property type="match status" value="1"/>
</dbReference>
<dbReference type="PROSITE" id="PS50805">
    <property type="entry name" value="KRAB"/>
    <property type="match status" value="1"/>
</dbReference>
<dbReference type="PROSITE" id="PS00028">
    <property type="entry name" value="ZINC_FINGER_C2H2_1"/>
    <property type="match status" value="11"/>
</dbReference>
<feature type="compositionally biased region" description="Basic and acidic residues" evidence="15">
    <location>
        <begin position="268"/>
        <end position="277"/>
    </location>
</feature>
<feature type="domain" description="KRAB" evidence="18">
    <location>
        <begin position="421"/>
        <end position="502"/>
    </location>
</feature>
<feature type="domain" description="C2H2-type" evidence="16">
    <location>
        <begin position="790"/>
        <end position="817"/>
    </location>
</feature>
<feature type="compositionally biased region" description="Acidic residues" evidence="15">
    <location>
        <begin position="464"/>
        <end position="476"/>
    </location>
</feature>
<dbReference type="EMBL" id="AKHW03004838">
    <property type="protein sequence ID" value="KYO28644.1"/>
    <property type="molecule type" value="Genomic_DNA"/>
</dbReference>
<evidence type="ECO:0000256" key="2">
    <source>
        <dbReference type="ARBA" id="ARBA00004123"/>
    </source>
</evidence>
<dbReference type="CDD" id="cd00065">
    <property type="entry name" value="FYVE_like_SF"/>
    <property type="match status" value="1"/>
</dbReference>
<dbReference type="InterPro" id="IPR036051">
    <property type="entry name" value="KRAB_dom_sf"/>
</dbReference>
<dbReference type="SUPFAM" id="SSF57667">
    <property type="entry name" value="beta-beta-alpha zinc fingers"/>
    <property type="match status" value="6"/>
</dbReference>
<dbReference type="Pfam" id="PF01352">
    <property type="entry name" value="KRAB"/>
    <property type="match status" value="1"/>
</dbReference>
<dbReference type="Gene3D" id="6.10.140.140">
    <property type="match status" value="1"/>
</dbReference>
<accession>A0A151MVW7</accession>
<evidence type="ECO:0000259" key="18">
    <source>
        <dbReference type="PROSITE" id="PS50805"/>
    </source>
</evidence>
<dbReference type="InterPro" id="IPR036236">
    <property type="entry name" value="Znf_C2H2_sf"/>
</dbReference>
<keyword evidence="8" id="KW-0862">Zinc</keyword>
<dbReference type="InterPro" id="IPR050527">
    <property type="entry name" value="Snail/Krueppel_Znf"/>
</dbReference>
<feature type="domain" description="C2H2-type" evidence="16">
    <location>
        <begin position="762"/>
        <end position="789"/>
    </location>
</feature>
<evidence type="ECO:0000313" key="20">
    <source>
        <dbReference type="Proteomes" id="UP000050525"/>
    </source>
</evidence>
<dbReference type="FunFam" id="1.10.4020.10:FF:000001">
    <property type="entry name" value="zinc finger protein 263 isoform X1"/>
    <property type="match status" value="1"/>
</dbReference>
<evidence type="ECO:0008006" key="21">
    <source>
        <dbReference type="Google" id="ProtNLM"/>
    </source>
</evidence>
<dbReference type="SMART" id="SM00355">
    <property type="entry name" value="ZnF_C2H2"/>
    <property type="match status" value="11"/>
</dbReference>
<comment type="similarity">
    <text evidence="3">Belongs to the krueppel C2H2-type zinc-finger protein family.</text>
</comment>
<evidence type="ECO:0000256" key="10">
    <source>
        <dbReference type="ARBA" id="ARBA00023015"/>
    </source>
</evidence>
<dbReference type="CDD" id="cd07936">
    <property type="entry name" value="SCAN"/>
    <property type="match status" value="1"/>
</dbReference>
<evidence type="ECO:0000256" key="13">
    <source>
        <dbReference type="ARBA" id="ARBA00023242"/>
    </source>
</evidence>
<evidence type="ECO:0000256" key="1">
    <source>
        <dbReference type="ARBA" id="ARBA00003767"/>
    </source>
</evidence>
<dbReference type="CDD" id="cd07765">
    <property type="entry name" value="KRAB_A-box"/>
    <property type="match status" value="1"/>
</dbReference>
<dbReference type="InterPro" id="IPR003309">
    <property type="entry name" value="SCAN_dom"/>
</dbReference>
<feature type="region of interest" description="Disordered" evidence="15">
    <location>
        <begin position="518"/>
        <end position="537"/>
    </location>
</feature>
<evidence type="ECO:0000313" key="19">
    <source>
        <dbReference type="EMBL" id="KYO28644.1"/>
    </source>
</evidence>
<dbReference type="SUPFAM" id="SSF47353">
    <property type="entry name" value="Retrovirus capsid dimerization domain-like"/>
    <property type="match status" value="1"/>
</dbReference>
<evidence type="ECO:0000256" key="3">
    <source>
        <dbReference type="ARBA" id="ARBA00006991"/>
    </source>
</evidence>
<keyword evidence="12" id="KW-0804">Transcription</keyword>
<evidence type="ECO:0000256" key="7">
    <source>
        <dbReference type="ARBA" id="ARBA00022771"/>
    </source>
</evidence>
<dbReference type="PANTHER" id="PTHR24388:SF51">
    <property type="entry name" value="ZINC FINGER PROTEIN 281-RELATED"/>
    <property type="match status" value="1"/>
</dbReference>
<keyword evidence="7 14" id="KW-0863">Zinc-finger</keyword>
<evidence type="ECO:0000256" key="8">
    <source>
        <dbReference type="ARBA" id="ARBA00022833"/>
    </source>
</evidence>
<comment type="subcellular location">
    <subcellularLocation>
        <location evidence="2">Nucleus</location>
    </subcellularLocation>
</comment>
<evidence type="ECO:0000256" key="5">
    <source>
        <dbReference type="ARBA" id="ARBA00022723"/>
    </source>
</evidence>
<keyword evidence="4" id="KW-1017">Isopeptide bond</keyword>
<dbReference type="SMART" id="SM00431">
    <property type="entry name" value="SCAN"/>
    <property type="match status" value="1"/>
</dbReference>
<dbReference type="InterPro" id="IPR013087">
    <property type="entry name" value="Znf_C2H2_type"/>
</dbReference>
<comment type="caution">
    <text evidence="19">The sequence shown here is derived from an EMBL/GenBank/DDBJ whole genome shotgun (WGS) entry which is preliminary data.</text>
</comment>
<dbReference type="GO" id="GO:0008270">
    <property type="term" value="F:zinc ion binding"/>
    <property type="evidence" value="ECO:0007669"/>
    <property type="project" value="UniProtKB-KW"/>
</dbReference>
<dbReference type="GO" id="GO:0000981">
    <property type="term" value="F:DNA-binding transcription factor activity, RNA polymerase II-specific"/>
    <property type="evidence" value="ECO:0007669"/>
    <property type="project" value="TreeGrafter"/>
</dbReference>
<evidence type="ECO:0000259" key="16">
    <source>
        <dbReference type="PROSITE" id="PS50157"/>
    </source>
</evidence>
<feature type="domain" description="C2H2-type" evidence="16">
    <location>
        <begin position="620"/>
        <end position="647"/>
    </location>
</feature>
<evidence type="ECO:0000256" key="9">
    <source>
        <dbReference type="ARBA" id="ARBA00022843"/>
    </source>
</evidence>
<dbReference type="PANTHER" id="PTHR24388">
    <property type="entry name" value="ZINC FINGER PROTEIN"/>
    <property type="match status" value="1"/>
</dbReference>
<dbReference type="GO" id="GO:0000978">
    <property type="term" value="F:RNA polymerase II cis-regulatory region sequence-specific DNA binding"/>
    <property type="evidence" value="ECO:0007669"/>
    <property type="project" value="TreeGrafter"/>
</dbReference>
<dbReference type="PROSITE" id="PS50157">
    <property type="entry name" value="ZINC_FINGER_C2H2_2"/>
    <property type="match status" value="11"/>
</dbReference>
<feature type="region of interest" description="Disordered" evidence="15">
    <location>
        <begin position="463"/>
        <end position="510"/>
    </location>
</feature>
<evidence type="ECO:0000256" key="6">
    <source>
        <dbReference type="ARBA" id="ARBA00022737"/>
    </source>
</evidence>
<dbReference type="FunFam" id="3.30.160.60:FF:000624">
    <property type="entry name" value="zinc finger protein 697"/>
    <property type="match status" value="1"/>
</dbReference>
<dbReference type="FunFam" id="3.30.160.60:FF:001892">
    <property type="entry name" value="Zinc finger protein 786"/>
    <property type="match status" value="1"/>
</dbReference>
<dbReference type="FunFam" id="3.30.160.60:FF:000495">
    <property type="entry name" value="zinc finger protein 668"/>
    <property type="match status" value="2"/>
</dbReference>
<keyword evidence="20" id="KW-1185">Reference proteome</keyword>
<evidence type="ECO:0000256" key="15">
    <source>
        <dbReference type="SAM" id="MobiDB-lite"/>
    </source>
</evidence>